<keyword evidence="10 13" id="KW-0472">Membrane</keyword>
<reference evidence="15" key="1">
    <citation type="submission" date="2022-07" db="EMBL/GenBank/DDBJ databases">
        <title>Taxonomy of Aspergillus series Nigri: significant species reduction supported by multi-species coalescent approaches.</title>
        <authorList>
            <person name="Bian C."/>
            <person name="Kusuya Y."/>
            <person name="Sklenar F."/>
            <person name="D'hooge E."/>
            <person name="Yaguchi T."/>
            <person name="Takahashi H."/>
            <person name="Hubka V."/>
        </authorList>
    </citation>
    <scope>NUCLEOTIDE SEQUENCE</scope>
    <source>
        <strain evidence="15">CBS 733.88</strain>
    </source>
</reference>
<organism evidence="15 16">
    <name type="scientific">Aspergillus brasiliensis</name>
    <dbReference type="NCBI Taxonomy" id="319629"/>
    <lineage>
        <taxon>Eukaryota</taxon>
        <taxon>Fungi</taxon>
        <taxon>Dikarya</taxon>
        <taxon>Ascomycota</taxon>
        <taxon>Pezizomycotina</taxon>
        <taxon>Eurotiomycetes</taxon>
        <taxon>Eurotiomycetidae</taxon>
        <taxon>Eurotiales</taxon>
        <taxon>Aspergillaceae</taxon>
        <taxon>Aspergillus</taxon>
        <taxon>Aspergillus subgen. Circumdati</taxon>
    </lineage>
</organism>
<evidence type="ECO:0000256" key="5">
    <source>
        <dbReference type="ARBA" id="ARBA00022723"/>
    </source>
</evidence>
<accession>A0A9W6DRX2</accession>
<sequence>MRSFTSTEVKELGPQQSLVIIHGKVYNVSGYLDEHPGGRDLLLDVIGTDATDHFVQAGHSDEAREILAGLAVGKVKDYQRKNAQEAKSALFQTEKGPAAPSSLTTPRLAMAVPGAVFFALLVRLVVRHVDIGITWIRLPSNDVSLTALPTPSALLVFVMLFLMAVLGGLSYWVSTIFYVEFGYGKYPEVIPSNRNF</sequence>
<dbReference type="InterPro" id="IPR018506">
    <property type="entry name" value="Cyt_B5_heme-BS"/>
</dbReference>
<dbReference type="SUPFAM" id="SSF55856">
    <property type="entry name" value="Cytochrome b5-like heme/steroid binding domain"/>
    <property type="match status" value="1"/>
</dbReference>
<dbReference type="Proteomes" id="UP001143548">
    <property type="component" value="Unassembled WGS sequence"/>
</dbReference>
<dbReference type="PANTHER" id="PTHR19359:SF150">
    <property type="entry name" value="CYTOCHROME B5"/>
    <property type="match status" value="1"/>
</dbReference>
<keyword evidence="4 13" id="KW-0812">Transmembrane</keyword>
<evidence type="ECO:0000259" key="14">
    <source>
        <dbReference type="PROSITE" id="PS50255"/>
    </source>
</evidence>
<evidence type="ECO:0000256" key="12">
    <source>
        <dbReference type="ARBA" id="ARBA00038168"/>
    </source>
</evidence>
<evidence type="ECO:0000256" key="9">
    <source>
        <dbReference type="ARBA" id="ARBA00023004"/>
    </source>
</evidence>
<dbReference type="InterPro" id="IPR036400">
    <property type="entry name" value="Cyt_B5-like_heme/steroid_sf"/>
</dbReference>
<protein>
    <recommendedName>
        <fullName evidence="14">Cytochrome b5 heme-binding domain-containing protein</fullName>
    </recommendedName>
</protein>
<gene>
    <name evidence="15" type="ORF">AbraCBS73388_004456</name>
</gene>
<keyword evidence="6" id="KW-0256">Endoplasmic reticulum</keyword>
<comment type="similarity">
    <text evidence="12 13">Belongs to the cytochrome b5 family.</text>
</comment>
<dbReference type="PROSITE" id="PS50255">
    <property type="entry name" value="CYTOCHROME_B5_2"/>
    <property type="match status" value="1"/>
</dbReference>
<name>A0A9W6DRX2_9EURO</name>
<dbReference type="PANTHER" id="PTHR19359">
    <property type="entry name" value="CYTOCHROME B5"/>
    <property type="match status" value="1"/>
</dbReference>
<dbReference type="Gene3D" id="3.10.120.10">
    <property type="entry name" value="Cytochrome b5-like heme/steroid binding domain"/>
    <property type="match status" value="1"/>
</dbReference>
<evidence type="ECO:0000313" key="16">
    <source>
        <dbReference type="Proteomes" id="UP001143548"/>
    </source>
</evidence>
<evidence type="ECO:0000256" key="4">
    <source>
        <dbReference type="ARBA" id="ARBA00022692"/>
    </source>
</evidence>
<keyword evidence="5 13" id="KW-0479">Metal-binding</keyword>
<keyword evidence="3 13" id="KW-0349">Heme</keyword>
<keyword evidence="8" id="KW-0249">Electron transport</keyword>
<evidence type="ECO:0000256" key="2">
    <source>
        <dbReference type="ARBA" id="ARBA00022448"/>
    </source>
</evidence>
<proteinExistence type="inferred from homology"/>
<dbReference type="AlphaFoldDB" id="A0A9W6DRX2"/>
<dbReference type="PROSITE" id="PS00191">
    <property type="entry name" value="CYTOCHROME_B5_1"/>
    <property type="match status" value="1"/>
</dbReference>
<keyword evidence="2" id="KW-0813">Transport</keyword>
<evidence type="ECO:0000256" key="1">
    <source>
        <dbReference type="ARBA" id="ARBA00004131"/>
    </source>
</evidence>
<dbReference type="SMART" id="SM01117">
    <property type="entry name" value="Cyt-b5"/>
    <property type="match status" value="1"/>
</dbReference>
<dbReference type="InterPro" id="IPR001199">
    <property type="entry name" value="Cyt_B5-like_heme/steroid-bd"/>
</dbReference>
<feature type="transmembrane region" description="Helical" evidence="13">
    <location>
        <begin position="147"/>
        <end position="173"/>
    </location>
</feature>
<comment type="caution">
    <text evidence="15">The sequence shown here is derived from an EMBL/GenBank/DDBJ whole genome shotgun (WGS) entry which is preliminary data.</text>
</comment>
<dbReference type="PRINTS" id="PR00363">
    <property type="entry name" value="CYTOCHROMEB5"/>
</dbReference>
<dbReference type="InterPro" id="IPR050668">
    <property type="entry name" value="Cytochrome_b5"/>
</dbReference>
<feature type="transmembrane region" description="Helical" evidence="13">
    <location>
        <begin position="108"/>
        <end position="126"/>
    </location>
</feature>
<comment type="caution">
    <text evidence="13">Lacks conserved residue(s) required for the propagation of feature annotation.</text>
</comment>
<keyword evidence="13" id="KW-1133">Transmembrane helix</keyword>
<evidence type="ECO:0000313" key="15">
    <source>
        <dbReference type="EMBL" id="GKZ27349.1"/>
    </source>
</evidence>
<dbReference type="GO" id="GO:0046872">
    <property type="term" value="F:metal ion binding"/>
    <property type="evidence" value="ECO:0007669"/>
    <property type="project" value="UniProtKB-UniRule"/>
</dbReference>
<dbReference type="EMBL" id="BROQ01000204">
    <property type="protein sequence ID" value="GKZ27349.1"/>
    <property type="molecule type" value="Genomic_DNA"/>
</dbReference>
<evidence type="ECO:0000256" key="3">
    <source>
        <dbReference type="ARBA" id="ARBA00022617"/>
    </source>
</evidence>
<evidence type="ECO:0000256" key="7">
    <source>
        <dbReference type="ARBA" id="ARBA00022848"/>
    </source>
</evidence>
<comment type="subcellular location">
    <subcellularLocation>
        <location evidence="1">Endoplasmic reticulum membrane</location>
        <topology evidence="1">Single-pass membrane protein</topology>
        <orientation evidence="1">Cytoplasmic side</orientation>
    </subcellularLocation>
    <subcellularLocation>
        <location evidence="11">Microsome membrane</location>
        <topology evidence="11">Single-pass membrane protein</topology>
        <orientation evidence="11">Cytoplasmic side</orientation>
    </subcellularLocation>
</comment>
<feature type="domain" description="Cytochrome b5 heme-binding" evidence="14">
    <location>
        <begin position="1"/>
        <end position="76"/>
    </location>
</feature>
<evidence type="ECO:0000256" key="6">
    <source>
        <dbReference type="ARBA" id="ARBA00022824"/>
    </source>
</evidence>
<evidence type="ECO:0000256" key="13">
    <source>
        <dbReference type="RuleBase" id="RU362121"/>
    </source>
</evidence>
<evidence type="ECO:0000256" key="10">
    <source>
        <dbReference type="ARBA" id="ARBA00023136"/>
    </source>
</evidence>
<evidence type="ECO:0000256" key="11">
    <source>
        <dbReference type="ARBA" id="ARBA00037877"/>
    </source>
</evidence>
<keyword evidence="7" id="KW-0492">Microsome</keyword>
<dbReference type="GO" id="GO:0005789">
    <property type="term" value="C:endoplasmic reticulum membrane"/>
    <property type="evidence" value="ECO:0007669"/>
    <property type="project" value="UniProtKB-SubCell"/>
</dbReference>
<evidence type="ECO:0000256" key="8">
    <source>
        <dbReference type="ARBA" id="ARBA00022982"/>
    </source>
</evidence>
<keyword evidence="9 13" id="KW-0408">Iron</keyword>
<dbReference type="Pfam" id="PF00173">
    <property type="entry name" value="Cyt-b5"/>
    <property type="match status" value="1"/>
</dbReference>
<dbReference type="GO" id="GO:0020037">
    <property type="term" value="F:heme binding"/>
    <property type="evidence" value="ECO:0007669"/>
    <property type="project" value="UniProtKB-UniRule"/>
</dbReference>